<feature type="region of interest" description="Disordered" evidence="1">
    <location>
        <begin position="181"/>
        <end position="200"/>
    </location>
</feature>
<evidence type="ECO:0000256" key="1">
    <source>
        <dbReference type="SAM" id="MobiDB-lite"/>
    </source>
</evidence>
<dbReference type="AlphaFoldDB" id="A0ABD2Z502"/>
<sequence>MRRHNIGAHLIIGIANGPGSVTLSSTWWRNNRYSALMFRPQVSKKVTNNPALKKSSAKKRLLEPTEKKVDDLFLSKFYERLDRFTKDLSMDFIRSGKTIDPRQSKGMRSSLVEDGLIHSVEFSANESSSQHGPTTFGSLDDIESFMSSLPSTKDIHNLFDNGVFVKGSGFLQTKRTKNEKRFPSCGIHDEPRPSTPLRDLSRTNENLVRGKKVISENVDKISSKGEDIFHLEDKTHDELFDYTPLNDGTQIQ</sequence>
<proteinExistence type="predicted"/>
<evidence type="ECO:0000313" key="2">
    <source>
        <dbReference type="EMBL" id="KAL3513849.1"/>
    </source>
</evidence>
<accession>A0ABD2Z502</accession>
<protein>
    <submittedName>
        <fullName evidence="2">Uncharacterized protein</fullName>
    </submittedName>
</protein>
<reference evidence="2 3" key="1">
    <citation type="submission" date="2024-11" db="EMBL/GenBank/DDBJ databases">
        <title>A near-complete genome assembly of Cinchona calisaya.</title>
        <authorList>
            <person name="Lian D.C."/>
            <person name="Zhao X.W."/>
            <person name="Wei L."/>
        </authorList>
    </citation>
    <scope>NUCLEOTIDE SEQUENCE [LARGE SCALE GENOMIC DNA]</scope>
    <source>
        <tissue evidence="2">Nenye</tissue>
    </source>
</reference>
<dbReference type="Proteomes" id="UP001630127">
    <property type="component" value="Unassembled WGS sequence"/>
</dbReference>
<feature type="compositionally biased region" description="Basic and acidic residues" evidence="1">
    <location>
        <begin position="181"/>
        <end position="192"/>
    </location>
</feature>
<organism evidence="2 3">
    <name type="scientific">Cinchona calisaya</name>
    <dbReference type="NCBI Taxonomy" id="153742"/>
    <lineage>
        <taxon>Eukaryota</taxon>
        <taxon>Viridiplantae</taxon>
        <taxon>Streptophyta</taxon>
        <taxon>Embryophyta</taxon>
        <taxon>Tracheophyta</taxon>
        <taxon>Spermatophyta</taxon>
        <taxon>Magnoliopsida</taxon>
        <taxon>eudicotyledons</taxon>
        <taxon>Gunneridae</taxon>
        <taxon>Pentapetalae</taxon>
        <taxon>asterids</taxon>
        <taxon>lamiids</taxon>
        <taxon>Gentianales</taxon>
        <taxon>Rubiaceae</taxon>
        <taxon>Cinchonoideae</taxon>
        <taxon>Cinchoneae</taxon>
        <taxon>Cinchona</taxon>
    </lineage>
</organism>
<keyword evidence="3" id="KW-1185">Reference proteome</keyword>
<gene>
    <name evidence="2" type="ORF">ACH5RR_026566</name>
</gene>
<comment type="caution">
    <text evidence="2">The sequence shown here is derived from an EMBL/GenBank/DDBJ whole genome shotgun (WGS) entry which is preliminary data.</text>
</comment>
<dbReference type="EMBL" id="JBJUIK010000011">
    <property type="protein sequence ID" value="KAL3513849.1"/>
    <property type="molecule type" value="Genomic_DNA"/>
</dbReference>
<name>A0ABD2Z502_9GENT</name>
<evidence type="ECO:0000313" key="3">
    <source>
        <dbReference type="Proteomes" id="UP001630127"/>
    </source>
</evidence>